<dbReference type="GO" id="GO:0006508">
    <property type="term" value="P:proteolysis"/>
    <property type="evidence" value="ECO:0007669"/>
    <property type="project" value="UniProtKB-KW"/>
</dbReference>
<dbReference type="AlphaFoldDB" id="A0A3B1E6G9"/>
<evidence type="ECO:0000256" key="2">
    <source>
        <dbReference type="ARBA" id="ARBA00022670"/>
    </source>
</evidence>
<evidence type="ECO:0000256" key="5">
    <source>
        <dbReference type="SAM" id="Phobius"/>
    </source>
</evidence>
<dbReference type="InterPro" id="IPR047272">
    <property type="entry name" value="S49_SppA_C"/>
</dbReference>
<keyword evidence="4" id="KW-0720">Serine protease</keyword>
<organism evidence="7">
    <name type="scientific">hydrothermal vent metagenome</name>
    <dbReference type="NCBI Taxonomy" id="652676"/>
    <lineage>
        <taxon>unclassified sequences</taxon>
        <taxon>metagenomes</taxon>
        <taxon>ecological metagenomes</taxon>
    </lineage>
</organism>
<dbReference type="EMBL" id="UOGL01000256">
    <property type="protein sequence ID" value="VAX38767.1"/>
    <property type="molecule type" value="Genomic_DNA"/>
</dbReference>
<dbReference type="SUPFAM" id="SSF52096">
    <property type="entry name" value="ClpP/crotonase"/>
    <property type="match status" value="1"/>
</dbReference>
<dbReference type="InterPro" id="IPR004635">
    <property type="entry name" value="Pept_S49_SppA"/>
</dbReference>
<evidence type="ECO:0000259" key="6">
    <source>
        <dbReference type="Pfam" id="PF01343"/>
    </source>
</evidence>
<comment type="similarity">
    <text evidence="1">Belongs to the peptidase S49 family.</text>
</comment>
<name>A0A3B1E6G9_9ZZZZ</name>
<keyword evidence="5" id="KW-0472">Membrane</keyword>
<dbReference type="CDD" id="cd07023">
    <property type="entry name" value="S49_Sppa_N_C"/>
    <property type="match status" value="1"/>
</dbReference>
<keyword evidence="2 7" id="KW-0645">Protease</keyword>
<protein>
    <submittedName>
        <fullName evidence="7">Signal peptide peptidase SppA (Protease IV)</fullName>
    </submittedName>
</protein>
<sequence length="353" mass="39294">MSKPETKQVDVPSNQQTILIKTSPAGGFGFGAKLLLTFLFLSIMVNVIFYSKYKEYFSLAETPPEKYYSGDKGTNNKIAVIKMSGTIMPPFTKRLIESIEHATKDDNVKGVLLVVNSPGGFVADSHQIYHRLQELREKKPVYVSMESLAASGGYYIAMGAGPEARIFAEPTTWTGSIGVIIPRYNFSKLAEKIGVSSEPLKTGEFKDSLNPFRDLSENDKKLWGDIMEDSFSRFRKVISDNRSNLTPEQVKELATGQIYTANQALKNGLIDEIGFEEDALKALKEKITEKTSISTFRVITYVHQPGLIELVTGSVKAQEPQQQFSALMEMTVPRAMYYSSWLPVTPPMIGKAD</sequence>
<dbReference type="InterPro" id="IPR029045">
    <property type="entry name" value="ClpP/crotonase-like_dom_sf"/>
</dbReference>
<evidence type="ECO:0000313" key="7">
    <source>
        <dbReference type="EMBL" id="VAX38767.1"/>
    </source>
</evidence>
<feature type="transmembrane region" description="Helical" evidence="5">
    <location>
        <begin position="30"/>
        <end position="50"/>
    </location>
</feature>
<dbReference type="PANTHER" id="PTHR42987">
    <property type="entry name" value="PEPTIDASE S49"/>
    <property type="match status" value="1"/>
</dbReference>
<evidence type="ECO:0000256" key="4">
    <source>
        <dbReference type="ARBA" id="ARBA00022825"/>
    </source>
</evidence>
<dbReference type="Pfam" id="PF01343">
    <property type="entry name" value="Peptidase_S49"/>
    <property type="match status" value="1"/>
</dbReference>
<dbReference type="GO" id="GO:0008236">
    <property type="term" value="F:serine-type peptidase activity"/>
    <property type="evidence" value="ECO:0007669"/>
    <property type="project" value="UniProtKB-KW"/>
</dbReference>
<dbReference type="Gene3D" id="3.90.226.10">
    <property type="entry name" value="2-enoyl-CoA Hydratase, Chain A, domain 1"/>
    <property type="match status" value="2"/>
</dbReference>
<keyword evidence="3" id="KW-0378">Hydrolase</keyword>
<evidence type="ECO:0000256" key="3">
    <source>
        <dbReference type="ARBA" id="ARBA00022801"/>
    </source>
</evidence>
<accession>A0A3B1E6G9</accession>
<keyword evidence="5" id="KW-0812">Transmembrane</keyword>
<dbReference type="InterPro" id="IPR002142">
    <property type="entry name" value="Peptidase_S49"/>
</dbReference>
<reference evidence="7" key="1">
    <citation type="submission" date="2018-06" db="EMBL/GenBank/DDBJ databases">
        <authorList>
            <person name="Zhirakovskaya E."/>
        </authorList>
    </citation>
    <scope>NUCLEOTIDE SEQUENCE</scope>
</reference>
<feature type="domain" description="Peptidase S49" evidence="6">
    <location>
        <begin position="135"/>
        <end position="286"/>
    </location>
</feature>
<dbReference type="NCBIfam" id="TIGR00706">
    <property type="entry name" value="SppA_dom"/>
    <property type="match status" value="1"/>
</dbReference>
<proteinExistence type="inferred from homology"/>
<dbReference type="PANTHER" id="PTHR42987:SF7">
    <property type="entry name" value="SIGNAL PEPTIDE PEPTIDASE SPPA-RELATED"/>
    <property type="match status" value="1"/>
</dbReference>
<gene>
    <name evidence="7" type="ORF">MNBD_PLANCTO02-619</name>
</gene>
<keyword evidence="5" id="KW-1133">Transmembrane helix</keyword>
<evidence type="ECO:0000256" key="1">
    <source>
        <dbReference type="ARBA" id="ARBA00008683"/>
    </source>
</evidence>